<dbReference type="EMBL" id="DS547154">
    <property type="protein sequence ID" value="EDR00098.1"/>
    <property type="molecule type" value="Genomic_DNA"/>
</dbReference>
<keyword evidence="2" id="KW-1185">Reference proteome</keyword>
<dbReference type="InParanoid" id="B0DZC9"/>
<dbReference type="Proteomes" id="UP000001194">
    <property type="component" value="Unassembled WGS sequence"/>
</dbReference>
<dbReference type="STRING" id="486041.B0DZC9"/>
<accession>B0DZC9</accession>
<dbReference type="OrthoDB" id="978at2759"/>
<proteinExistence type="predicted"/>
<protein>
    <submittedName>
        <fullName evidence="1">Predicted protein</fullName>
    </submittedName>
</protein>
<reference evidence="1 2" key="1">
    <citation type="journal article" date="2008" name="Nature">
        <title>The genome of Laccaria bicolor provides insights into mycorrhizal symbiosis.</title>
        <authorList>
            <person name="Martin F."/>
            <person name="Aerts A."/>
            <person name="Ahren D."/>
            <person name="Brun A."/>
            <person name="Danchin E.G.J."/>
            <person name="Duchaussoy F."/>
            <person name="Gibon J."/>
            <person name="Kohler A."/>
            <person name="Lindquist E."/>
            <person name="Pereda V."/>
            <person name="Salamov A."/>
            <person name="Shapiro H.J."/>
            <person name="Wuyts J."/>
            <person name="Blaudez D."/>
            <person name="Buee M."/>
            <person name="Brokstein P."/>
            <person name="Canbaeck B."/>
            <person name="Cohen D."/>
            <person name="Courty P.E."/>
            <person name="Coutinho P.M."/>
            <person name="Delaruelle C."/>
            <person name="Detter J.C."/>
            <person name="Deveau A."/>
            <person name="DiFazio S."/>
            <person name="Duplessis S."/>
            <person name="Fraissinet-Tachet L."/>
            <person name="Lucic E."/>
            <person name="Frey-Klett P."/>
            <person name="Fourrey C."/>
            <person name="Feussner I."/>
            <person name="Gay G."/>
            <person name="Grimwood J."/>
            <person name="Hoegger P.J."/>
            <person name="Jain P."/>
            <person name="Kilaru S."/>
            <person name="Labbe J."/>
            <person name="Lin Y.C."/>
            <person name="Legue V."/>
            <person name="Le Tacon F."/>
            <person name="Marmeisse R."/>
            <person name="Melayah D."/>
            <person name="Montanini B."/>
            <person name="Muratet M."/>
            <person name="Nehls U."/>
            <person name="Niculita-Hirzel H."/>
            <person name="Oudot-Le Secq M.P."/>
            <person name="Peter M."/>
            <person name="Quesneville H."/>
            <person name="Rajashekar B."/>
            <person name="Reich M."/>
            <person name="Rouhier N."/>
            <person name="Schmutz J."/>
            <person name="Yin T."/>
            <person name="Chalot M."/>
            <person name="Henrissat B."/>
            <person name="Kuees U."/>
            <person name="Lucas S."/>
            <person name="Van de Peer Y."/>
            <person name="Podila G.K."/>
            <person name="Polle A."/>
            <person name="Pukkila P.J."/>
            <person name="Richardson P.M."/>
            <person name="Rouze P."/>
            <person name="Sanders I.R."/>
            <person name="Stajich J.E."/>
            <person name="Tunlid A."/>
            <person name="Tuskan G."/>
            <person name="Grigoriev I.V."/>
        </authorList>
    </citation>
    <scope>NUCLEOTIDE SEQUENCE [LARGE SCALE GENOMIC DNA]</scope>
    <source>
        <strain evidence="2">S238N-H82 / ATCC MYA-4686</strain>
    </source>
</reference>
<evidence type="ECO:0000313" key="1">
    <source>
        <dbReference type="EMBL" id="EDR00098.1"/>
    </source>
</evidence>
<sequence length="125" mass="14289">MAHQPEDIHEEQIHFANVIATFRNYAQYSLAANNRRRKDVYTLPQADQEVLEKLGYKQKLDDVDKTILINADFLLKIAENPEIFGHDVDLDEENLQIGNVERVNSHEHHAGPLLASLVIEEGMSN</sequence>
<dbReference type="GeneID" id="6084938"/>
<organism evidence="2">
    <name type="scientific">Laccaria bicolor (strain S238N-H82 / ATCC MYA-4686)</name>
    <name type="common">Bicoloured deceiver</name>
    <name type="synonym">Laccaria laccata var. bicolor</name>
    <dbReference type="NCBI Taxonomy" id="486041"/>
    <lineage>
        <taxon>Eukaryota</taxon>
        <taxon>Fungi</taxon>
        <taxon>Dikarya</taxon>
        <taxon>Basidiomycota</taxon>
        <taxon>Agaricomycotina</taxon>
        <taxon>Agaricomycetes</taxon>
        <taxon>Agaricomycetidae</taxon>
        <taxon>Agaricales</taxon>
        <taxon>Agaricineae</taxon>
        <taxon>Hydnangiaceae</taxon>
        <taxon>Laccaria</taxon>
    </lineage>
</organism>
<gene>
    <name evidence="1" type="ORF">LACBIDRAFT_314848</name>
</gene>
<dbReference type="HOGENOM" id="CLU_162827_0_0_1"/>
<evidence type="ECO:0000313" key="2">
    <source>
        <dbReference type="Proteomes" id="UP000001194"/>
    </source>
</evidence>
<dbReference type="AlphaFoldDB" id="B0DZC9"/>
<name>B0DZC9_LACBS</name>
<dbReference type="KEGG" id="lbc:LACBIDRAFT_314848"/>
<dbReference type="RefSeq" id="XP_001889304.1">
    <property type="nucleotide sequence ID" value="XM_001889269.1"/>
</dbReference>